<sequence>MGFQQDKKDFGENFVKDLCDGDLCCWRARVDGAVAACWPLLREKGRIISYYFLCISFWHCPCALRGIAWTRMLFSGNALRTCSGSSSCLLRMQPPLGSICSIHHPRRTSLQ</sequence>
<reference evidence="2" key="1">
    <citation type="submission" date="2023-05" db="EMBL/GenBank/DDBJ databases">
        <title>Nepenthes gracilis genome sequencing.</title>
        <authorList>
            <person name="Fukushima K."/>
        </authorList>
    </citation>
    <scope>NUCLEOTIDE SEQUENCE</scope>
    <source>
        <strain evidence="2">SING2019-196</strain>
    </source>
</reference>
<dbReference type="AlphaFoldDB" id="A0AAD3XG17"/>
<evidence type="ECO:0000256" key="1">
    <source>
        <dbReference type="SAM" id="Phobius"/>
    </source>
</evidence>
<gene>
    <name evidence="2" type="ORF">Nepgr_005124</name>
</gene>
<dbReference type="Proteomes" id="UP001279734">
    <property type="component" value="Unassembled WGS sequence"/>
</dbReference>
<feature type="transmembrane region" description="Helical" evidence="1">
    <location>
        <begin position="48"/>
        <end position="68"/>
    </location>
</feature>
<accession>A0AAD3XG17</accession>
<protein>
    <submittedName>
        <fullName evidence="2">Uncharacterized protein</fullName>
    </submittedName>
</protein>
<dbReference type="EMBL" id="BSYO01000004">
    <property type="protein sequence ID" value="GMH03285.1"/>
    <property type="molecule type" value="Genomic_DNA"/>
</dbReference>
<evidence type="ECO:0000313" key="3">
    <source>
        <dbReference type="Proteomes" id="UP001279734"/>
    </source>
</evidence>
<keyword evidence="1" id="KW-0812">Transmembrane</keyword>
<organism evidence="2 3">
    <name type="scientific">Nepenthes gracilis</name>
    <name type="common">Slender pitcher plant</name>
    <dbReference type="NCBI Taxonomy" id="150966"/>
    <lineage>
        <taxon>Eukaryota</taxon>
        <taxon>Viridiplantae</taxon>
        <taxon>Streptophyta</taxon>
        <taxon>Embryophyta</taxon>
        <taxon>Tracheophyta</taxon>
        <taxon>Spermatophyta</taxon>
        <taxon>Magnoliopsida</taxon>
        <taxon>eudicotyledons</taxon>
        <taxon>Gunneridae</taxon>
        <taxon>Pentapetalae</taxon>
        <taxon>Caryophyllales</taxon>
        <taxon>Nepenthaceae</taxon>
        <taxon>Nepenthes</taxon>
    </lineage>
</organism>
<name>A0AAD3XG17_NEPGR</name>
<keyword evidence="1" id="KW-0472">Membrane</keyword>
<keyword evidence="1" id="KW-1133">Transmembrane helix</keyword>
<evidence type="ECO:0000313" key="2">
    <source>
        <dbReference type="EMBL" id="GMH03285.1"/>
    </source>
</evidence>
<keyword evidence="3" id="KW-1185">Reference proteome</keyword>
<proteinExistence type="predicted"/>
<comment type="caution">
    <text evidence="2">The sequence shown here is derived from an EMBL/GenBank/DDBJ whole genome shotgun (WGS) entry which is preliminary data.</text>
</comment>